<keyword evidence="3" id="KW-1185">Reference proteome</keyword>
<sequence>MDDAFATGLALGVLGGGYVCYWLGQVRAAYRGGRNTYRSVRGRR</sequence>
<dbReference type="Proteomes" id="UP001361570">
    <property type="component" value="Unassembled WGS sequence"/>
</dbReference>
<proteinExistence type="predicted"/>
<keyword evidence="1" id="KW-1133">Transmembrane helix</keyword>
<feature type="transmembrane region" description="Helical" evidence="1">
    <location>
        <begin position="6"/>
        <end position="24"/>
    </location>
</feature>
<protein>
    <submittedName>
        <fullName evidence="2">Uncharacterized protein</fullName>
    </submittedName>
</protein>
<reference evidence="2 3" key="1">
    <citation type="submission" date="2024-03" db="EMBL/GenBank/DDBJ databases">
        <title>Draft genome sequence of Klenkia sp. LSe6-5.</title>
        <authorList>
            <person name="Duangmal K."/>
            <person name="Chantavorakit T."/>
        </authorList>
    </citation>
    <scope>NUCLEOTIDE SEQUENCE [LARGE SCALE GENOMIC DNA]</scope>
    <source>
        <strain evidence="2 3">LSe6-5</strain>
    </source>
</reference>
<organism evidence="2 3">
    <name type="scientific">Klenkia sesuvii</name>
    <dbReference type="NCBI Taxonomy" id="3103137"/>
    <lineage>
        <taxon>Bacteria</taxon>
        <taxon>Bacillati</taxon>
        <taxon>Actinomycetota</taxon>
        <taxon>Actinomycetes</taxon>
        <taxon>Geodermatophilales</taxon>
        <taxon>Geodermatophilaceae</taxon>
        <taxon>Klenkia</taxon>
    </lineage>
</organism>
<keyword evidence="1" id="KW-0812">Transmembrane</keyword>
<evidence type="ECO:0000313" key="2">
    <source>
        <dbReference type="EMBL" id="MEI4272262.1"/>
    </source>
</evidence>
<comment type="caution">
    <text evidence="2">The sequence shown here is derived from an EMBL/GenBank/DDBJ whole genome shotgun (WGS) entry which is preliminary data.</text>
</comment>
<name>A0ABU8DTU9_9ACTN</name>
<accession>A0ABU8DTU9</accession>
<keyword evidence="1" id="KW-0472">Membrane</keyword>
<evidence type="ECO:0000256" key="1">
    <source>
        <dbReference type="SAM" id="Phobius"/>
    </source>
</evidence>
<evidence type="ECO:0000313" key="3">
    <source>
        <dbReference type="Proteomes" id="UP001361570"/>
    </source>
</evidence>
<gene>
    <name evidence="2" type="ORF">TEK04_11055</name>
</gene>
<dbReference type="RefSeq" id="WP_336404398.1">
    <property type="nucleotide sequence ID" value="NZ_JBAPLU010000009.1"/>
</dbReference>
<dbReference type="EMBL" id="JBAPLU010000009">
    <property type="protein sequence ID" value="MEI4272262.1"/>
    <property type="molecule type" value="Genomic_DNA"/>
</dbReference>